<feature type="transmembrane region" description="Helical" evidence="1">
    <location>
        <begin position="200"/>
        <end position="221"/>
    </location>
</feature>
<feature type="transmembrane region" description="Helical" evidence="1">
    <location>
        <begin position="166"/>
        <end position="188"/>
    </location>
</feature>
<comment type="caution">
    <text evidence="2">The sequence shown here is derived from an EMBL/GenBank/DDBJ whole genome shotgun (WGS) entry which is preliminary data.</text>
</comment>
<evidence type="ECO:0008006" key="4">
    <source>
        <dbReference type="Google" id="ProtNLM"/>
    </source>
</evidence>
<organism evidence="2 3">
    <name type="scientific">Denitromonas halophila</name>
    <dbReference type="NCBI Taxonomy" id="1629404"/>
    <lineage>
        <taxon>Bacteria</taxon>
        <taxon>Pseudomonadati</taxon>
        <taxon>Pseudomonadota</taxon>
        <taxon>Betaproteobacteria</taxon>
        <taxon>Rhodocyclales</taxon>
        <taxon>Zoogloeaceae</taxon>
        <taxon>Denitromonas</taxon>
    </lineage>
</organism>
<reference evidence="2 3" key="1">
    <citation type="submission" date="2019-07" db="EMBL/GenBank/DDBJ databases">
        <title>The pathways for chlorine oxyanion respiration interact through the shared metabolite chlorate.</title>
        <authorList>
            <person name="Barnum T.P."/>
            <person name="Cheng Y."/>
            <person name="Hill K.A."/>
            <person name="Lucas L.N."/>
            <person name="Carlson H.K."/>
            <person name="Coates J.D."/>
        </authorList>
    </citation>
    <scope>NUCLEOTIDE SEQUENCE [LARGE SCALE GENOMIC DNA]</scope>
    <source>
        <strain evidence="2 3">SFB-1</strain>
    </source>
</reference>
<evidence type="ECO:0000256" key="1">
    <source>
        <dbReference type="SAM" id="Phobius"/>
    </source>
</evidence>
<dbReference type="AlphaFoldDB" id="A0A557REE0"/>
<keyword evidence="1" id="KW-0812">Transmembrane</keyword>
<dbReference type="EMBL" id="VMNI01000013">
    <property type="protein sequence ID" value="TVO75418.1"/>
    <property type="molecule type" value="Genomic_DNA"/>
</dbReference>
<dbReference type="Proteomes" id="UP000318349">
    <property type="component" value="Unassembled WGS sequence"/>
</dbReference>
<feature type="transmembrane region" description="Helical" evidence="1">
    <location>
        <begin position="127"/>
        <end position="146"/>
    </location>
</feature>
<feature type="transmembrane region" description="Helical" evidence="1">
    <location>
        <begin position="87"/>
        <end position="106"/>
    </location>
</feature>
<evidence type="ECO:0000313" key="2">
    <source>
        <dbReference type="EMBL" id="TVO75418.1"/>
    </source>
</evidence>
<name>A0A557REE0_9RHOO</name>
<gene>
    <name evidence="2" type="ORF">FHP89_13785</name>
</gene>
<feature type="transmembrane region" description="Helical" evidence="1">
    <location>
        <begin position="233"/>
        <end position="253"/>
    </location>
</feature>
<sequence length="270" mass="30578">MNTAATTTAYLPDDAVAIPEPQVIKGRLSNTQYFKYWRTCAAMGPIFLTAFIICWGVLGHNIPPIPADHTADQMAEFFRTHYNEVRAGMAGAMLFGVLYLPWTLSITKVMEWINPLENNIATTLQMWGGGLTVVPLVTSSVFWLTAAYRPDVLSPVTLQMLYDQGWLLIDMFYAITTIPMVAIGVAGLTDKRAAPLFPRWACWFSIWAGISFLFELLMPFFKSGLFARQGWLNFWVEFIVWFAYIVIITYYVFKAIPRLEKERTAALAKA</sequence>
<keyword evidence="1" id="KW-1133">Transmembrane helix</keyword>
<accession>A0A557REE0</accession>
<keyword evidence="1" id="KW-0472">Membrane</keyword>
<proteinExistence type="predicted"/>
<evidence type="ECO:0000313" key="3">
    <source>
        <dbReference type="Proteomes" id="UP000318349"/>
    </source>
</evidence>
<protein>
    <recommendedName>
        <fullName evidence="4">DUF998 domain-containing protein</fullName>
    </recommendedName>
</protein>
<feature type="transmembrane region" description="Helical" evidence="1">
    <location>
        <begin position="36"/>
        <end position="58"/>
    </location>
</feature>